<gene>
    <name evidence="2" type="ORF">AFUS01_LOCUS31402</name>
</gene>
<proteinExistence type="predicted"/>
<dbReference type="EMBL" id="CAJVCH010498273">
    <property type="protein sequence ID" value="CAG7821043.1"/>
    <property type="molecule type" value="Genomic_DNA"/>
</dbReference>
<evidence type="ECO:0000256" key="1">
    <source>
        <dbReference type="SAM" id="MobiDB-lite"/>
    </source>
</evidence>
<feature type="compositionally biased region" description="Basic residues" evidence="1">
    <location>
        <begin position="208"/>
        <end position="222"/>
    </location>
</feature>
<organism evidence="2 3">
    <name type="scientific">Allacma fusca</name>
    <dbReference type="NCBI Taxonomy" id="39272"/>
    <lineage>
        <taxon>Eukaryota</taxon>
        <taxon>Metazoa</taxon>
        <taxon>Ecdysozoa</taxon>
        <taxon>Arthropoda</taxon>
        <taxon>Hexapoda</taxon>
        <taxon>Collembola</taxon>
        <taxon>Symphypleona</taxon>
        <taxon>Sminthuridae</taxon>
        <taxon>Allacma</taxon>
    </lineage>
</organism>
<accession>A0A8J2LEE0</accession>
<feature type="region of interest" description="Disordered" evidence="1">
    <location>
        <begin position="116"/>
        <end position="240"/>
    </location>
</feature>
<comment type="caution">
    <text evidence="2">The sequence shown here is derived from an EMBL/GenBank/DDBJ whole genome shotgun (WGS) entry which is preliminary data.</text>
</comment>
<evidence type="ECO:0000313" key="3">
    <source>
        <dbReference type="Proteomes" id="UP000708208"/>
    </source>
</evidence>
<dbReference type="AlphaFoldDB" id="A0A8J2LEE0"/>
<feature type="compositionally biased region" description="Basic and acidic residues" evidence="1">
    <location>
        <begin position="136"/>
        <end position="147"/>
    </location>
</feature>
<protein>
    <submittedName>
        <fullName evidence="2">Uncharacterized protein</fullName>
    </submittedName>
</protein>
<reference evidence="2" key="1">
    <citation type="submission" date="2021-06" db="EMBL/GenBank/DDBJ databases">
        <authorList>
            <person name="Hodson N. C."/>
            <person name="Mongue J. A."/>
            <person name="Jaron S. K."/>
        </authorList>
    </citation>
    <scope>NUCLEOTIDE SEQUENCE</scope>
</reference>
<evidence type="ECO:0000313" key="2">
    <source>
        <dbReference type="EMBL" id="CAG7821043.1"/>
    </source>
</evidence>
<name>A0A8J2LEE0_9HEXA</name>
<sequence>MISSAEPRGNRLKTNVIDYRPVTAPLMSPRTFSRPSSPTSMFSSAITREELYKSPLEKAENDMDKLLKNIPGLFTTDDAMKDINANFAKNSFPKVSKGVKDLAAVKSMNYSCLFAPRPLSKGGSRSTSGNSTPSTSRREENSLESHTKRIGFGVTTSGRTFPNSQVTDHCRSPPITRKNWRTSDQSVTSPPKTAPACSSNDYPEFKNSTHKPIQKPMPKRFNQRSTIKRSGVSEEEEKENPIQRKDVFLKHVFVVNGSVVTFKSFGYENFTNWFGDETMLSKEKKPDDFFRRELDVWGFTNREISMKLFCGNKLLIEANRPVRGKLPAKKFKETIILPYHLSVESLIVCRNKSGRIILEELPRCALSINTHNDK</sequence>
<dbReference type="Proteomes" id="UP000708208">
    <property type="component" value="Unassembled WGS sequence"/>
</dbReference>
<feature type="compositionally biased region" description="Polar residues" evidence="1">
    <location>
        <begin position="123"/>
        <end position="135"/>
    </location>
</feature>
<feature type="compositionally biased region" description="Polar residues" evidence="1">
    <location>
        <begin position="182"/>
        <end position="201"/>
    </location>
</feature>
<keyword evidence="3" id="KW-1185">Reference proteome</keyword>
<feature type="compositionally biased region" description="Polar residues" evidence="1">
    <location>
        <begin position="154"/>
        <end position="167"/>
    </location>
</feature>